<evidence type="ECO:0000256" key="10">
    <source>
        <dbReference type="ARBA" id="ARBA00048567"/>
    </source>
</evidence>
<dbReference type="PROSITE" id="PS01128">
    <property type="entry name" value="SHIKIMATE_KINASE"/>
    <property type="match status" value="1"/>
</dbReference>
<dbReference type="AlphaFoldDB" id="A0A7X3LHI1"/>
<dbReference type="GO" id="GO:0000287">
    <property type="term" value="F:magnesium ion binding"/>
    <property type="evidence" value="ECO:0007669"/>
    <property type="project" value="UniProtKB-UniRule"/>
</dbReference>
<keyword evidence="4 11" id="KW-0028">Amino-acid biosynthesis</keyword>
<evidence type="ECO:0000256" key="6">
    <source>
        <dbReference type="ARBA" id="ARBA00022741"/>
    </source>
</evidence>
<comment type="caution">
    <text evidence="12">The sequence shown here is derived from an EMBL/GenBank/DDBJ whole genome shotgun (WGS) entry which is preliminary data.</text>
</comment>
<dbReference type="InterPro" id="IPR023000">
    <property type="entry name" value="Shikimate_kinase_CS"/>
</dbReference>
<reference evidence="12 13" key="1">
    <citation type="submission" date="2019-12" db="EMBL/GenBank/DDBJ databases">
        <title>Paenibacillus sp. nov., an endophytic bacterium isolated from the stem of Dendrobium.</title>
        <authorList>
            <person name="Zhao R."/>
        </authorList>
    </citation>
    <scope>NUCLEOTIDE SEQUENCE [LARGE SCALE GENOMIC DNA]</scope>
    <source>
        <strain evidence="12 13">HJL G12</strain>
    </source>
</reference>
<dbReference type="InterPro" id="IPR000623">
    <property type="entry name" value="Shikimate_kinase/TSH1"/>
</dbReference>
<proteinExistence type="inferred from homology"/>
<feature type="binding site" evidence="11">
    <location>
        <begin position="24"/>
        <end position="29"/>
    </location>
    <ligand>
        <name>ATP</name>
        <dbReference type="ChEBI" id="CHEBI:30616"/>
    </ligand>
</feature>
<organism evidence="12 13">
    <name type="scientific">Paenibacillus dendrobii</name>
    <dbReference type="NCBI Taxonomy" id="2691084"/>
    <lineage>
        <taxon>Bacteria</taxon>
        <taxon>Bacillati</taxon>
        <taxon>Bacillota</taxon>
        <taxon>Bacilli</taxon>
        <taxon>Bacillales</taxon>
        <taxon>Paenibacillaceae</taxon>
        <taxon>Paenibacillus</taxon>
    </lineage>
</organism>
<feature type="binding site" evidence="11">
    <location>
        <position position="149"/>
    </location>
    <ligand>
        <name>substrate</name>
    </ligand>
</feature>
<dbReference type="HAMAP" id="MF_00109">
    <property type="entry name" value="Shikimate_kinase"/>
    <property type="match status" value="1"/>
</dbReference>
<dbReference type="Pfam" id="PF01202">
    <property type="entry name" value="SKI"/>
    <property type="match status" value="1"/>
</dbReference>
<keyword evidence="8 11" id="KW-0067">ATP-binding</keyword>
<evidence type="ECO:0000256" key="11">
    <source>
        <dbReference type="HAMAP-Rule" id="MF_00109"/>
    </source>
</evidence>
<evidence type="ECO:0000256" key="3">
    <source>
        <dbReference type="ARBA" id="ARBA00012154"/>
    </source>
</evidence>
<dbReference type="GO" id="GO:0008652">
    <property type="term" value="P:amino acid biosynthetic process"/>
    <property type="evidence" value="ECO:0007669"/>
    <property type="project" value="UniProtKB-KW"/>
</dbReference>
<dbReference type="SUPFAM" id="SSF52540">
    <property type="entry name" value="P-loop containing nucleoside triphosphate hydrolases"/>
    <property type="match status" value="1"/>
</dbReference>
<dbReference type="InterPro" id="IPR031322">
    <property type="entry name" value="Shikimate/glucono_kinase"/>
</dbReference>
<dbReference type="Gene3D" id="3.40.50.300">
    <property type="entry name" value="P-loop containing nucleotide triphosphate hydrolases"/>
    <property type="match status" value="1"/>
</dbReference>
<evidence type="ECO:0000256" key="5">
    <source>
        <dbReference type="ARBA" id="ARBA00022679"/>
    </source>
</evidence>
<comment type="pathway">
    <text evidence="1 11">Metabolic intermediate biosynthesis; chorismate biosynthesis; chorismate from D-erythrose 4-phosphate and phosphoenolpyruvate: step 5/7.</text>
</comment>
<keyword evidence="11" id="KW-0479">Metal-binding</keyword>
<dbReference type="UniPathway" id="UPA00053">
    <property type="reaction ID" value="UER00088"/>
</dbReference>
<evidence type="ECO:0000313" key="12">
    <source>
        <dbReference type="EMBL" id="MWV45172.1"/>
    </source>
</evidence>
<feature type="binding site" evidence="11">
    <location>
        <position position="28"/>
    </location>
    <ligand>
        <name>Mg(2+)</name>
        <dbReference type="ChEBI" id="CHEBI:18420"/>
    </ligand>
</feature>
<name>A0A7X3LHI1_9BACL</name>
<feature type="binding site" evidence="11">
    <location>
        <position position="46"/>
    </location>
    <ligand>
        <name>substrate</name>
    </ligand>
</feature>
<dbReference type="PRINTS" id="PR01100">
    <property type="entry name" value="SHIKIMTKNASE"/>
</dbReference>
<comment type="subcellular location">
    <subcellularLocation>
        <location evidence="11">Cytoplasm</location>
    </subcellularLocation>
</comment>
<evidence type="ECO:0000256" key="4">
    <source>
        <dbReference type="ARBA" id="ARBA00022605"/>
    </source>
</evidence>
<feature type="binding site" evidence="11">
    <location>
        <position position="131"/>
    </location>
    <ligand>
        <name>ATP</name>
        <dbReference type="ChEBI" id="CHEBI:30616"/>
    </ligand>
</feature>
<dbReference type="PANTHER" id="PTHR21087:SF16">
    <property type="entry name" value="SHIKIMATE KINASE 1, CHLOROPLASTIC"/>
    <property type="match status" value="1"/>
</dbReference>
<keyword evidence="6 11" id="KW-0547">Nucleotide-binding</keyword>
<dbReference type="InterPro" id="IPR027417">
    <property type="entry name" value="P-loop_NTPase"/>
</dbReference>
<comment type="cofactor">
    <cofactor evidence="11">
        <name>Mg(2+)</name>
        <dbReference type="ChEBI" id="CHEBI:18420"/>
    </cofactor>
    <text evidence="11">Binds 1 Mg(2+) ion per subunit.</text>
</comment>
<sequence length="180" mass="19273">MTGNKRGAALNQTKENIILIGMMGTGKSTVGEILAAQLGYALVDLDAVVVATAGMTIPEMFELHGEVYFREAETAALRSVLTSGDRQIIATGGGAVLKPLNCELMVDGGYVVALTAEAEAIIDRVKGDSNRPLLAGNAEERIRAILEERKHAYEFAHCTVNTSSLNAEEVAQQILTHYRV</sequence>
<dbReference type="GO" id="GO:0004765">
    <property type="term" value="F:shikimate kinase activity"/>
    <property type="evidence" value="ECO:0007669"/>
    <property type="project" value="UniProtKB-UniRule"/>
</dbReference>
<keyword evidence="7 11" id="KW-0418">Kinase</keyword>
<feature type="binding site" evidence="11">
    <location>
        <position position="93"/>
    </location>
    <ligand>
        <name>substrate</name>
    </ligand>
</feature>
<gene>
    <name evidence="11" type="primary">aroK</name>
    <name evidence="12" type="ORF">GRF59_16220</name>
</gene>
<comment type="caution">
    <text evidence="11">Lacks conserved residue(s) required for the propagation of feature annotation.</text>
</comment>
<keyword evidence="5 11" id="KW-0808">Transferase</keyword>
<dbReference type="EMBL" id="WUBI01000002">
    <property type="protein sequence ID" value="MWV45172.1"/>
    <property type="molecule type" value="Genomic_DNA"/>
</dbReference>
<accession>A0A7X3LHI1</accession>
<dbReference type="GO" id="GO:0005829">
    <property type="term" value="C:cytosol"/>
    <property type="evidence" value="ECO:0007669"/>
    <property type="project" value="TreeGrafter"/>
</dbReference>
<evidence type="ECO:0000256" key="2">
    <source>
        <dbReference type="ARBA" id="ARBA00006997"/>
    </source>
</evidence>
<evidence type="ECO:0000256" key="7">
    <source>
        <dbReference type="ARBA" id="ARBA00022777"/>
    </source>
</evidence>
<protein>
    <recommendedName>
        <fullName evidence="3 11">Shikimate kinase</fullName>
        <shortName evidence="11">SK</shortName>
        <ecNumber evidence="3 11">2.7.1.71</ecNumber>
    </recommendedName>
</protein>
<keyword evidence="9 11" id="KW-0057">Aromatic amino acid biosynthesis</keyword>
<feature type="binding site" evidence="11">
    <location>
        <position position="70"/>
    </location>
    <ligand>
        <name>substrate</name>
    </ligand>
</feature>
<keyword evidence="11" id="KW-0963">Cytoplasm</keyword>
<dbReference type="GO" id="GO:0009423">
    <property type="term" value="P:chorismate biosynthetic process"/>
    <property type="evidence" value="ECO:0007669"/>
    <property type="project" value="UniProtKB-UniRule"/>
</dbReference>
<comment type="function">
    <text evidence="11">Catalyzes the specific phosphorylation of the 3-hydroxyl group of shikimic acid using ATP as a cosubstrate.</text>
</comment>
<keyword evidence="11" id="KW-0460">Magnesium</keyword>
<keyword evidence="13" id="KW-1185">Reference proteome</keyword>
<comment type="catalytic activity">
    <reaction evidence="10 11">
        <text>shikimate + ATP = 3-phosphoshikimate + ADP + H(+)</text>
        <dbReference type="Rhea" id="RHEA:13121"/>
        <dbReference type="ChEBI" id="CHEBI:15378"/>
        <dbReference type="ChEBI" id="CHEBI:30616"/>
        <dbReference type="ChEBI" id="CHEBI:36208"/>
        <dbReference type="ChEBI" id="CHEBI:145989"/>
        <dbReference type="ChEBI" id="CHEBI:456216"/>
        <dbReference type="EC" id="2.7.1.71"/>
    </reaction>
</comment>
<evidence type="ECO:0000256" key="9">
    <source>
        <dbReference type="ARBA" id="ARBA00023141"/>
    </source>
</evidence>
<comment type="similarity">
    <text evidence="2 11">Belongs to the shikimate kinase family.</text>
</comment>
<dbReference type="EC" id="2.7.1.71" evidence="3 11"/>
<evidence type="ECO:0000256" key="8">
    <source>
        <dbReference type="ARBA" id="ARBA00022840"/>
    </source>
</evidence>
<dbReference type="PANTHER" id="PTHR21087">
    <property type="entry name" value="SHIKIMATE KINASE"/>
    <property type="match status" value="1"/>
</dbReference>
<dbReference type="Proteomes" id="UP000460318">
    <property type="component" value="Unassembled WGS sequence"/>
</dbReference>
<dbReference type="GO" id="GO:0009073">
    <property type="term" value="P:aromatic amino acid family biosynthetic process"/>
    <property type="evidence" value="ECO:0007669"/>
    <property type="project" value="UniProtKB-KW"/>
</dbReference>
<evidence type="ECO:0000313" key="13">
    <source>
        <dbReference type="Proteomes" id="UP000460318"/>
    </source>
</evidence>
<dbReference type="GO" id="GO:0005524">
    <property type="term" value="F:ATP binding"/>
    <property type="evidence" value="ECO:0007669"/>
    <property type="project" value="UniProtKB-UniRule"/>
</dbReference>
<evidence type="ECO:0000256" key="1">
    <source>
        <dbReference type="ARBA" id="ARBA00004842"/>
    </source>
</evidence>
<comment type="subunit">
    <text evidence="11">Monomer.</text>
</comment>
<dbReference type="CDD" id="cd00464">
    <property type="entry name" value="SK"/>
    <property type="match status" value="1"/>
</dbReference>